<organism evidence="1">
    <name type="scientific">bioreactor metagenome</name>
    <dbReference type="NCBI Taxonomy" id="1076179"/>
    <lineage>
        <taxon>unclassified sequences</taxon>
        <taxon>metagenomes</taxon>
        <taxon>ecological metagenomes</taxon>
    </lineage>
</organism>
<dbReference type="EMBL" id="VSSQ01098337">
    <property type="protein sequence ID" value="MPN41351.1"/>
    <property type="molecule type" value="Genomic_DNA"/>
</dbReference>
<proteinExistence type="predicted"/>
<dbReference type="AlphaFoldDB" id="A0A645HQL8"/>
<reference evidence="1" key="1">
    <citation type="submission" date="2019-08" db="EMBL/GenBank/DDBJ databases">
        <authorList>
            <person name="Kucharzyk K."/>
            <person name="Murdoch R.W."/>
            <person name="Higgins S."/>
            <person name="Loffler F."/>
        </authorList>
    </citation>
    <scope>NUCLEOTIDE SEQUENCE</scope>
</reference>
<name>A0A645HQL8_9ZZZZ</name>
<protein>
    <submittedName>
        <fullName evidence="1">Uncharacterized protein</fullName>
    </submittedName>
</protein>
<gene>
    <name evidence="1" type="ORF">SDC9_188896</name>
</gene>
<sequence>MQNDKTIVIVVVRFNVFRNMLPVFRRHIGGIHQRGVFVDGEVWHLRTVEFRHQCQLALQMTGNGNITLF</sequence>
<evidence type="ECO:0000313" key="1">
    <source>
        <dbReference type="EMBL" id="MPN41351.1"/>
    </source>
</evidence>
<accession>A0A645HQL8</accession>
<comment type="caution">
    <text evidence="1">The sequence shown here is derived from an EMBL/GenBank/DDBJ whole genome shotgun (WGS) entry which is preliminary data.</text>
</comment>